<evidence type="ECO:0000256" key="2">
    <source>
        <dbReference type="SAM" id="Phobius"/>
    </source>
</evidence>
<proteinExistence type="predicted"/>
<name>A0A8A4ZCA4_9MICO</name>
<gene>
    <name evidence="3" type="ORF">J4E96_12075</name>
</gene>
<evidence type="ECO:0008006" key="5">
    <source>
        <dbReference type="Google" id="ProtNLM"/>
    </source>
</evidence>
<keyword evidence="2" id="KW-0812">Transmembrane</keyword>
<reference evidence="3" key="1">
    <citation type="submission" date="2021-03" db="EMBL/GenBank/DDBJ databases">
        <title>Pengzhenrongella sicca gen. nov., sp. nov., a new member of suborder Micrococcineae isolated from High-Arctic tundra soil.</title>
        <authorList>
            <person name="Peng F."/>
        </authorList>
    </citation>
    <scope>NUCLEOTIDE SEQUENCE</scope>
    <source>
        <strain evidence="3">LRZ-2</strain>
    </source>
</reference>
<evidence type="ECO:0000256" key="1">
    <source>
        <dbReference type="SAM" id="MobiDB-lite"/>
    </source>
</evidence>
<keyword evidence="4" id="KW-1185">Reference proteome</keyword>
<feature type="region of interest" description="Disordered" evidence="1">
    <location>
        <begin position="48"/>
        <end position="68"/>
    </location>
</feature>
<dbReference type="RefSeq" id="WP_227422357.1">
    <property type="nucleotide sequence ID" value="NZ_CP071868.1"/>
</dbReference>
<keyword evidence="2" id="KW-1133">Transmembrane helix</keyword>
<dbReference type="AlphaFoldDB" id="A0A8A4ZCA4"/>
<sequence>MANLTEKLAQSVSSWGTKLTYGETTIVGGHELVPVALVAFGFGAGEGAGEMPDGGDSPASRGEGSGGGGGGYAVPIGAYVGGPGGLKFQPNLIALVVVAVPLVSAVGVALAQIIRALRSRVVQ</sequence>
<accession>A0A8A4ZCA4</accession>
<dbReference type="Proteomes" id="UP000663937">
    <property type="component" value="Chromosome"/>
</dbReference>
<feature type="transmembrane region" description="Helical" evidence="2">
    <location>
        <begin position="92"/>
        <end position="114"/>
    </location>
</feature>
<evidence type="ECO:0000313" key="4">
    <source>
        <dbReference type="Proteomes" id="UP000663937"/>
    </source>
</evidence>
<dbReference type="KEGG" id="psic:J4E96_12075"/>
<organism evidence="3 4">
    <name type="scientific">Pengzhenrongella sicca</name>
    <dbReference type="NCBI Taxonomy" id="2819238"/>
    <lineage>
        <taxon>Bacteria</taxon>
        <taxon>Bacillati</taxon>
        <taxon>Actinomycetota</taxon>
        <taxon>Actinomycetes</taxon>
        <taxon>Micrococcales</taxon>
        <taxon>Pengzhenrongella</taxon>
    </lineage>
</organism>
<protein>
    <recommendedName>
        <fullName evidence="5">Sporulation protein YtfJ</fullName>
    </recommendedName>
</protein>
<dbReference type="EMBL" id="CP071868">
    <property type="protein sequence ID" value="QTE28127.1"/>
    <property type="molecule type" value="Genomic_DNA"/>
</dbReference>
<evidence type="ECO:0000313" key="3">
    <source>
        <dbReference type="EMBL" id="QTE28127.1"/>
    </source>
</evidence>
<keyword evidence="2" id="KW-0472">Membrane</keyword>